<name>A0A6N6JAH7_9RHOB</name>
<dbReference type="GO" id="GO:0006355">
    <property type="term" value="P:regulation of DNA-templated transcription"/>
    <property type="evidence" value="ECO:0007669"/>
    <property type="project" value="InterPro"/>
</dbReference>
<dbReference type="AlphaFoldDB" id="A0A6N6JAH7"/>
<dbReference type="Pfam" id="PF00196">
    <property type="entry name" value="GerE"/>
    <property type="match status" value="1"/>
</dbReference>
<accession>A0A6N6JAH7</accession>
<keyword evidence="3" id="KW-0804">Transcription</keyword>
<evidence type="ECO:0000259" key="4">
    <source>
        <dbReference type="PROSITE" id="PS50043"/>
    </source>
</evidence>
<dbReference type="PANTHER" id="PTHR43214">
    <property type="entry name" value="TWO-COMPONENT RESPONSE REGULATOR"/>
    <property type="match status" value="1"/>
</dbReference>
<dbReference type="InterPro" id="IPR016032">
    <property type="entry name" value="Sig_transdc_resp-reg_C-effctor"/>
</dbReference>
<proteinExistence type="predicted"/>
<keyword evidence="1" id="KW-0805">Transcription regulation</keyword>
<comment type="caution">
    <text evidence="5">The sequence shown here is derived from an EMBL/GenBank/DDBJ whole genome shotgun (WGS) entry which is preliminary data.</text>
</comment>
<keyword evidence="2 5" id="KW-0238">DNA-binding</keyword>
<organism evidence="5 6">
    <name type="scientific">Litoreibacter roseus</name>
    <dbReference type="NCBI Taxonomy" id="2601869"/>
    <lineage>
        <taxon>Bacteria</taxon>
        <taxon>Pseudomonadati</taxon>
        <taxon>Pseudomonadota</taxon>
        <taxon>Alphaproteobacteria</taxon>
        <taxon>Rhodobacterales</taxon>
        <taxon>Roseobacteraceae</taxon>
        <taxon>Litoreibacter</taxon>
    </lineage>
</organism>
<dbReference type="SMART" id="SM00421">
    <property type="entry name" value="HTH_LUXR"/>
    <property type="match status" value="1"/>
</dbReference>
<dbReference type="InterPro" id="IPR000792">
    <property type="entry name" value="Tscrpt_reg_LuxR_C"/>
</dbReference>
<evidence type="ECO:0000313" key="6">
    <source>
        <dbReference type="Proteomes" id="UP000436822"/>
    </source>
</evidence>
<dbReference type="InterPro" id="IPR011006">
    <property type="entry name" value="CheY-like_superfamily"/>
</dbReference>
<gene>
    <name evidence="5" type="ORF">KIN_02690</name>
</gene>
<dbReference type="Proteomes" id="UP000436822">
    <property type="component" value="Unassembled WGS sequence"/>
</dbReference>
<dbReference type="InterPro" id="IPR039420">
    <property type="entry name" value="WalR-like"/>
</dbReference>
<dbReference type="SUPFAM" id="SSF46894">
    <property type="entry name" value="C-terminal effector domain of the bipartite response regulators"/>
    <property type="match status" value="1"/>
</dbReference>
<reference evidence="5 6" key="1">
    <citation type="submission" date="2019-12" db="EMBL/GenBank/DDBJ databases">
        <title>Litoreibacter badius sp. nov., a novel bacteriochlorophyll a-containing bacterium in the genus Litoreibacter.</title>
        <authorList>
            <person name="Kanamuro M."/>
            <person name="Takabe Y."/>
            <person name="Mori K."/>
            <person name="Takaichi S."/>
            <person name="Hanada S."/>
        </authorList>
    </citation>
    <scope>NUCLEOTIDE SEQUENCE [LARGE SCALE GENOMIC DNA]</scope>
    <source>
        <strain evidence="5 6">K6</strain>
    </source>
</reference>
<dbReference type="EMBL" id="BLJE01000001">
    <property type="protein sequence ID" value="GFE63195.1"/>
    <property type="molecule type" value="Genomic_DNA"/>
</dbReference>
<dbReference type="SUPFAM" id="SSF52172">
    <property type="entry name" value="CheY-like"/>
    <property type="match status" value="1"/>
</dbReference>
<dbReference type="PANTHER" id="PTHR43214:SF41">
    <property type="entry name" value="NITRATE_NITRITE RESPONSE REGULATOR PROTEIN NARP"/>
    <property type="match status" value="1"/>
</dbReference>
<dbReference type="PRINTS" id="PR00038">
    <property type="entry name" value="HTHLUXR"/>
</dbReference>
<dbReference type="GO" id="GO:0003677">
    <property type="term" value="F:DNA binding"/>
    <property type="evidence" value="ECO:0007669"/>
    <property type="project" value="UniProtKB-KW"/>
</dbReference>
<dbReference type="Gene3D" id="3.40.50.2300">
    <property type="match status" value="1"/>
</dbReference>
<sequence>MGALRDQQAVFDLFGQDFDMFDTITAAGGASQPREAEDPVSSPGKIVLVSDRNPILSDGVAKLLSKDNDVKCEKAMLSAGPLGNFVAKHRPDAVIFDPSQDGAMPASAANTAAGIRYIAYVENASEEVLHECLSAEFSAVVAKTCSMSDLESALCAAFTGGVFLDDVFRSMLISRGTATSTPPIPDGLQDLSERETTVLLSIAQGLSLKQIAFDMGLSVKTVDTYKARAMKKLELSDRAAIFSYVQQHNLLT</sequence>
<evidence type="ECO:0000256" key="1">
    <source>
        <dbReference type="ARBA" id="ARBA00023015"/>
    </source>
</evidence>
<dbReference type="CDD" id="cd06170">
    <property type="entry name" value="LuxR_C_like"/>
    <property type="match status" value="1"/>
</dbReference>
<feature type="domain" description="HTH luxR-type" evidence="4">
    <location>
        <begin position="184"/>
        <end position="249"/>
    </location>
</feature>
<evidence type="ECO:0000256" key="3">
    <source>
        <dbReference type="ARBA" id="ARBA00023163"/>
    </source>
</evidence>
<evidence type="ECO:0000256" key="2">
    <source>
        <dbReference type="ARBA" id="ARBA00023125"/>
    </source>
</evidence>
<dbReference type="PROSITE" id="PS50043">
    <property type="entry name" value="HTH_LUXR_2"/>
    <property type="match status" value="1"/>
</dbReference>
<dbReference type="InterPro" id="IPR036388">
    <property type="entry name" value="WH-like_DNA-bd_sf"/>
</dbReference>
<dbReference type="Gene3D" id="1.10.10.10">
    <property type="entry name" value="Winged helix-like DNA-binding domain superfamily/Winged helix DNA-binding domain"/>
    <property type="match status" value="1"/>
</dbReference>
<keyword evidence="6" id="KW-1185">Reference proteome</keyword>
<evidence type="ECO:0000313" key="5">
    <source>
        <dbReference type="EMBL" id="GFE63195.1"/>
    </source>
</evidence>
<protein>
    <submittedName>
        <fullName evidence="5">DNA-binding response regulator</fullName>
    </submittedName>
</protein>